<dbReference type="RefSeq" id="WP_065255876.1">
    <property type="nucleotide sequence ID" value="NZ_JARDJM010000034.1"/>
</dbReference>
<comment type="caution">
    <text evidence="2">The sequence shown here is derived from an EMBL/GenBank/DDBJ whole genome shotgun (WGS) entry which is preliminary data.</text>
</comment>
<keyword evidence="1" id="KW-0472">Membrane</keyword>
<feature type="transmembrane region" description="Helical" evidence="1">
    <location>
        <begin position="285"/>
        <end position="309"/>
    </location>
</feature>
<name>A0A1B8Q867_MORLA</name>
<dbReference type="AlphaFoldDB" id="A0A1B8Q867"/>
<gene>
    <name evidence="2" type="ORF">A9309_00125</name>
</gene>
<evidence type="ECO:0000313" key="3">
    <source>
        <dbReference type="Proteomes" id="UP000092607"/>
    </source>
</evidence>
<feature type="transmembrane region" description="Helical" evidence="1">
    <location>
        <begin position="153"/>
        <end position="171"/>
    </location>
</feature>
<accession>A0A1B8Q867</accession>
<sequence>MLMNIQNTAPRPTSPHPILNLGFRIFFVGSAVFAILAMLLWLAILQGFAPFKGTFNPFYWHAHEMIFGYALAVIAGFLLTAVKTWTSQPMPYGWHLGAIFGAWAVARLLWLGLHATPSVAMLSVAFVFDLLFWGMTAYSVIKAVWVARQKRQIGIVAKLTLLMLANIAFYAGVFLDSTTTQQIALYGALYLVIGVVFTIARRVLPFFIVKGISVDNNGKPNGLNIEQKNSVLLDRMNLVGFFGFIVFDLFVKSPMLASAFALVCVIANICRLKNWYHPAIWQKPLLWSLVIAFGGMTASLAFFVVLPFIETSVNVHSLGLHGLALFGVGLMTVAMMARVSLGHTGRNIHQPPKTVGAIFILMIISALCRVVMPMFGGDYMTWVLISQVAWVLSFGLFCVSYVGILAKPRTDGLFG</sequence>
<protein>
    <submittedName>
        <fullName evidence="2">Short-chain dehydrogenase</fullName>
    </submittedName>
</protein>
<feature type="transmembrane region" description="Helical" evidence="1">
    <location>
        <begin position="315"/>
        <end position="334"/>
    </location>
</feature>
<organism evidence="2 3">
    <name type="scientific">Moraxella lacunata</name>
    <dbReference type="NCBI Taxonomy" id="477"/>
    <lineage>
        <taxon>Bacteria</taxon>
        <taxon>Pseudomonadati</taxon>
        <taxon>Pseudomonadota</taxon>
        <taxon>Gammaproteobacteria</taxon>
        <taxon>Moraxellales</taxon>
        <taxon>Moraxellaceae</taxon>
        <taxon>Moraxella</taxon>
    </lineage>
</organism>
<feature type="transmembrane region" description="Helical" evidence="1">
    <location>
        <begin position="119"/>
        <end position="141"/>
    </location>
</feature>
<reference evidence="2 3" key="1">
    <citation type="submission" date="2016-06" db="EMBL/GenBank/DDBJ databases">
        <title>Draft genome of Moraxella lacunata CCUG 57757A.</title>
        <authorList>
            <person name="Salva-Serra F."/>
            <person name="Engstrom-Jakobsson H."/>
            <person name="Thorell K."/>
            <person name="Gonzales-Siles L."/>
            <person name="Karlsson R."/>
            <person name="Boulund F."/>
            <person name="Engstrand L."/>
            <person name="Kristiansson E."/>
            <person name="Moore E."/>
        </authorList>
    </citation>
    <scope>NUCLEOTIDE SEQUENCE [LARGE SCALE GENOMIC DNA]</scope>
    <source>
        <strain evidence="2 3">CCUG 57757A</strain>
    </source>
</reference>
<evidence type="ECO:0000256" key="1">
    <source>
        <dbReference type="SAM" id="Phobius"/>
    </source>
</evidence>
<dbReference type="OrthoDB" id="9770040at2"/>
<feature type="transmembrane region" description="Helical" evidence="1">
    <location>
        <begin position="65"/>
        <end position="82"/>
    </location>
</feature>
<keyword evidence="1" id="KW-0812">Transmembrane</keyword>
<feature type="transmembrane region" description="Helical" evidence="1">
    <location>
        <begin position="355"/>
        <end position="376"/>
    </location>
</feature>
<feature type="transmembrane region" description="Helical" evidence="1">
    <location>
        <begin position="183"/>
        <end position="200"/>
    </location>
</feature>
<feature type="transmembrane region" description="Helical" evidence="1">
    <location>
        <begin position="21"/>
        <end position="45"/>
    </location>
</feature>
<dbReference type="Pfam" id="PF05940">
    <property type="entry name" value="NnrS"/>
    <property type="match status" value="1"/>
</dbReference>
<dbReference type="Proteomes" id="UP000092607">
    <property type="component" value="Unassembled WGS sequence"/>
</dbReference>
<feature type="transmembrane region" description="Helical" evidence="1">
    <location>
        <begin position="382"/>
        <end position="406"/>
    </location>
</feature>
<dbReference type="InterPro" id="IPR010266">
    <property type="entry name" value="NnrS"/>
</dbReference>
<evidence type="ECO:0000313" key="2">
    <source>
        <dbReference type="EMBL" id="OBX67371.1"/>
    </source>
</evidence>
<feature type="transmembrane region" description="Helical" evidence="1">
    <location>
        <begin position="232"/>
        <end position="250"/>
    </location>
</feature>
<dbReference type="EMBL" id="LZMS01000001">
    <property type="protein sequence ID" value="OBX67371.1"/>
    <property type="molecule type" value="Genomic_DNA"/>
</dbReference>
<proteinExistence type="predicted"/>
<feature type="transmembrane region" description="Helical" evidence="1">
    <location>
        <begin position="94"/>
        <end position="113"/>
    </location>
</feature>
<keyword evidence="1" id="KW-1133">Transmembrane helix</keyword>